<name>A0A318SJV5_9BURK</name>
<evidence type="ECO:0000313" key="1">
    <source>
        <dbReference type="EMBL" id="PYE76031.1"/>
    </source>
</evidence>
<dbReference type="InterPro" id="IPR034756">
    <property type="entry name" value="T2SSM_b"/>
</dbReference>
<gene>
    <name evidence="1" type="ORF">DFQ15_11764</name>
</gene>
<reference evidence="1 2" key="1">
    <citation type="submission" date="2018-06" db="EMBL/GenBank/DDBJ databases">
        <title>Genomic Encyclopedia of Type Strains, Phase III (KMG-III): the genomes of soil and plant-associated and newly described type strains.</title>
        <authorList>
            <person name="Whitman W."/>
        </authorList>
    </citation>
    <scope>NUCLEOTIDE SEQUENCE [LARGE SCALE GENOMIC DNA]</scope>
    <source>
        <strain evidence="1 2">CECT 7646</strain>
    </source>
</reference>
<accession>A0A318SJV5</accession>
<dbReference type="AlphaFoldDB" id="A0A318SJV5"/>
<dbReference type="Pfam" id="PF10741">
    <property type="entry name" value="T2SSM_b"/>
    <property type="match status" value="1"/>
</dbReference>
<comment type="caution">
    <text evidence="1">The sequence shown here is derived from an EMBL/GenBank/DDBJ whole genome shotgun (WGS) entry which is preliminary data.</text>
</comment>
<protein>
    <submittedName>
        <fullName evidence="1">General secretion pathway protein M</fullName>
    </submittedName>
</protein>
<sequence>MGLLLLVLLALGISYVWTFHSAVAARLESLEPRYARLLGLEASRPRLEAADAAARAAVAEFTYAGTQDASQAGNDAQQKIRAVFTDAKLDIVSSQVLPPKADGDMERVPVSVRAEGELRALQTALIGIAGQTPAILIDRMTIQGSSYIRPDATRLTVQFSFSVLRARS</sequence>
<proteinExistence type="predicted"/>
<keyword evidence="2" id="KW-1185">Reference proteome</keyword>
<dbReference type="Proteomes" id="UP000247540">
    <property type="component" value="Unassembled WGS sequence"/>
</dbReference>
<organism evidence="1 2">
    <name type="scientific">Xylophilus ampelinus</name>
    <dbReference type="NCBI Taxonomy" id="54067"/>
    <lineage>
        <taxon>Bacteria</taxon>
        <taxon>Pseudomonadati</taxon>
        <taxon>Pseudomonadota</taxon>
        <taxon>Betaproteobacteria</taxon>
        <taxon>Burkholderiales</taxon>
        <taxon>Xylophilus</taxon>
    </lineage>
</organism>
<evidence type="ECO:0000313" key="2">
    <source>
        <dbReference type="Proteomes" id="UP000247540"/>
    </source>
</evidence>
<dbReference type="EMBL" id="QJTC01000017">
    <property type="protein sequence ID" value="PYE76031.1"/>
    <property type="molecule type" value="Genomic_DNA"/>
</dbReference>
<dbReference type="NCBIfam" id="NF040576">
    <property type="entry name" value="T2SS_GspM_XpsM"/>
    <property type="match status" value="1"/>
</dbReference>